<dbReference type="EMBL" id="BLXT01003492">
    <property type="protein sequence ID" value="GFO01599.1"/>
    <property type="molecule type" value="Genomic_DNA"/>
</dbReference>
<feature type="compositionally biased region" description="Low complexity" evidence="1">
    <location>
        <begin position="110"/>
        <end position="134"/>
    </location>
</feature>
<sequence>VQHKVKTLAELEADLHQNSPQKPGSPASVTAGTNISSTVTSAGNSHSIGQEGGSGDMAAFNKLLFMVNAASETSQHSPSEPQNTRQGYPMVPSHSQFSTAVLKNKEEQKLLQQQSLQNAQHHHQQQQQQQMMMGPPLPPQHLDQPPHPHQAISAAALQQMQLQQSVFPPPGLAKVQDQAQAQAQHRMSKQPFTLTPQAMSTPHPSTSVSQQRPHSSSSSSVDPILSLIQQNPTIVMKPASPAMSVAALLATQQQQQQQAASMAKTTRVPSPILFSQQPPQHLSAPSPIRTGQLSPSSLMVGDSTTASAQSAGGAHSPVLHRVLSPQELSAHAQAVMQGALLKKKLQDQSERFLKKHPPDGTKSPNQPQLKVVKPQLAAQPVLPPNPQPKVCDSSPS</sequence>
<feature type="compositionally biased region" description="Polar residues" evidence="1">
    <location>
        <begin position="190"/>
        <end position="204"/>
    </location>
</feature>
<organism evidence="2 3">
    <name type="scientific">Plakobranchus ocellatus</name>
    <dbReference type="NCBI Taxonomy" id="259542"/>
    <lineage>
        <taxon>Eukaryota</taxon>
        <taxon>Metazoa</taxon>
        <taxon>Spiralia</taxon>
        <taxon>Lophotrochozoa</taxon>
        <taxon>Mollusca</taxon>
        <taxon>Gastropoda</taxon>
        <taxon>Heterobranchia</taxon>
        <taxon>Euthyneura</taxon>
        <taxon>Panpulmonata</taxon>
        <taxon>Sacoglossa</taxon>
        <taxon>Placobranchoidea</taxon>
        <taxon>Plakobranchidae</taxon>
        <taxon>Plakobranchus</taxon>
    </lineage>
</organism>
<proteinExistence type="predicted"/>
<feature type="region of interest" description="Disordered" evidence="1">
    <location>
        <begin position="168"/>
        <end position="221"/>
    </location>
</feature>
<feature type="non-terminal residue" evidence="2">
    <location>
        <position position="1"/>
    </location>
</feature>
<name>A0AAV4A4T8_9GAST</name>
<gene>
    <name evidence="2" type="ORF">PoB_002810400</name>
</gene>
<keyword evidence="2" id="KW-0396">Initiation factor</keyword>
<feature type="region of interest" description="Disordered" evidence="1">
    <location>
        <begin position="272"/>
        <end position="313"/>
    </location>
</feature>
<feature type="region of interest" description="Disordered" evidence="1">
    <location>
        <begin position="346"/>
        <end position="396"/>
    </location>
</feature>
<comment type="caution">
    <text evidence="2">The sequence shown here is derived from an EMBL/GenBank/DDBJ whole genome shotgun (WGS) entry which is preliminary data.</text>
</comment>
<reference evidence="2 3" key="1">
    <citation type="journal article" date="2021" name="Elife">
        <title>Chloroplast acquisition without the gene transfer in kleptoplastic sea slugs, Plakobranchus ocellatus.</title>
        <authorList>
            <person name="Maeda T."/>
            <person name="Takahashi S."/>
            <person name="Yoshida T."/>
            <person name="Shimamura S."/>
            <person name="Takaki Y."/>
            <person name="Nagai Y."/>
            <person name="Toyoda A."/>
            <person name="Suzuki Y."/>
            <person name="Arimoto A."/>
            <person name="Ishii H."/>
            <person name="Satoh N."/>
            <person name="Nishiyama T."/>
            <person name="Hasebe M."/>
            <person name="Maruyama T."/>
            <person name="Minagawa J."/>
            <person name="Obokata J."/>
            <person name="Shigenobu S."/>
        </authorList>
    </citation>
    <scope>NUCLEOTIDE SEQUENCE [LARGE SCALE GENOMIC DNA]</scope>
</reference>
<feature type="region of interest" description="Disordered" evidence="1">
    <location>
        <begin position="13"/>
        <end position="54"/>
    </location>
</feature>
<evidence type="ECO:0000256" key="1">
    <source>
        <dbReference type="SAM" id="MobiDB-lite"/>
    </source>
</evidence>
<protein>
    <submittedName>
        <fullName evidence="2">Eukaryotic translation initiation factor 4e transporter-like isoform x1</fullName>
    </submittedName>
</protein>
<feature type="compositionally biased region" description="Polar residues" evidence="1">
    <location>
        <begin position="16"/>
        <end position="48"/>
    </location>
</feature>
<keyword evidence="3" id="KW-1185">Reference proteome</keyword>
<dbReference type="GO" id="GO:0003743">
    <property type="term" value="F:translation initiation factor activity"/>
    <property type="evidence" value="ECO:0007669"/>
    <property type="project" value="UniProtKB-KW"/>
</dbReference>
<dbReference type="AlphaFoldDB" id="A0AAV4A4T8"/>
<feature type="compositionally biased region" description="Low complexity" evidence="1">
    <location>
        <begin position="205"/>
        <end position="221"/>
    </location>
</feature>
<feature type="compositionally biased region" description="Low complexity" evidence="1">
    <location>
        <begin position="303"/>
        <end position="313"/>
    </location>
</feature>
<feature type="compositionally biased region" description="Basic and acidic residues" evidence="1">
    <location>
        <begin position="346"/>
        <end position="359"/>
    </location>
</feature>
<evidence type="ECO:0000313" key="2">
    <source>
        <dbReference type="EMBL" id="GFO01599.1"/>
    </source>
</evidence>
<accession>A0AAV4A4T8</accession>
<keyword evidence="2" id="KW-0648">Protein biosynthesis</keyword>
<dbReference type="Proteomes" id="UP000735302">
    <property type="component" value="Unassembled WGS sequence"/>
</dbReference>
<feature type="region of interest" description="Disordered" evidence="1">
    <location>
        <begin position="109"/>
        <end position="149"/>
    </location>
</feature>
<evidence type="ECO:0000313" key="3">
    <source>
        <dbReference type="Proteomes" id="UP000735302"/>
    </source>
</evidence>
<feature type="compositionally biased region" description="Polar residues" evidence="1">
    <location>
        <begin position="71"/>
        <end position="86"/>
    </location>
</feature>
<feature type="region of interest" description="Disordered" evidence="1">
    <location>
        <begin position="71"/>
        <end position="92"/>
    </location>
</feature>